<dbReference type="PROSITE" id="PS50889">
    <property type="entry name" value="S4"/>
    <property type="match status" value="1"/>
</dbReference>
<dbReference type="EMBL" id="LR134521">
    <property type="protein sequence ID" value="VEJ28939.1"/>
    <property type="molecule type" value="Genomic_DNA"/>
</dbReference>
<sequence>MAPSRRYTGDMEKIYIRDEMIRLGQFLKLANLVEDGAQAREVIQHGLVKVNGQIEEARGKQLHPGDTVSFNGVSVQVAQD</sequence>
<dbReference type="Pfam" id="PF13275">
    <property type="entry name" value="S4_2"/>
    <property type="match status" value="1"/>
</dbReference>
<dbReference type="InterPro" id="IPR002942">
    <property type="entry name" value="S4_RNA-bd"/>
</dbReference>
<organism evidence="3 4">
    <name type="scientific">Rothia dentocariosa</name>
    <dbReference type="NCBI Taxonomy" id="2047"/>
    <lineage>
        <taxon>Bacteria</taxon>
        <taxon>Bacillati</taxon>
        <taxon>Actinomycetota</taxon>
        <taxon>Actinomycetes</taxon>
        <taxon>Micrococcales</taxon>
        <taxon>Micrococcaceae</taxon>
        <taxon>Rothia</taxon>
    </lineage>
</organism>
<dbReference type="GO" id="GO:0003723">
    <property type="term" value="F:RNA binding"/>
    <property type="evidence" value="ECO:0007669"/>
    <property type="project" value="UniProtKB-KW"/>
</dbReference>
<keyword evidence="1" id="KW-0694">RNA-binding</keyword>
<evidence type="ECO:0000259" key="2">
    <source>
        <dbReference type="SMART" id="SM00363"/>
    </source>
</evidence>
<dbReference type="RefSeq" id="WP_013398711.1">
    <property type="nucleotide sequence ID" value="NZ_CAUQVD010000006.1"/>
</dbReference>
<dbReference type="GeneID" id="29742426"/>
<dbReference type="InterPro" id="IPR036986">
    <property type="entry name" value="S4_RNA-bd_sf"/>
</dbReference>
<reference evidence="3 4" key="1">
    <citation type="submission" date="2018-12" db="EMBL/GenBank/DDBJ databases">
        <authorList>
            <consortium name="Pathogen Informatics"/>
        </authorList>
    </citation>
    <scope>NUCLEOTIDE SEQUENCE [LARGE SCALE GENOMIC DNA]</scope>
    <source>
        <strain evidence="3 4">NCTC10918</strain>
    </source>
</reference>
<dbReference type="SMART" id="SM00363">
    <property type="entry name" value="S4"/>
    <property type="match status" value="1"/>
</dbReference>
<gene>
    <name evidence="3" type="primary">ybcJ</name>
    <name evidence="3" type="ORF">NCTC10918_00178</name>
</gene>
<accession>A0A3S4ZKZ7</accession>
<dbReference type="Gene3D" id="3.10.290.10">
    <property type="entry name" value="RNA-binding S4 domain"/>
    <property type="match status" value="1"/>
</dbReference>
<dbReference type="Proteomes" id="UP000270988">
    <property type="component" value="Chromosome"/>
</dbReference>
<dbReference type="SUPFAM" id="SSF55174">
    <property type="entry name" value="Alpha-L RNA-binding motif"/>
    <property type="match status" value="1"/>
</dbReference>
<dbReference type="OMA" id="AKWFLQE"/>
<evidence type="ECO:0000313" key="4">
    <source>
        <dbReference type="Proteomes" id="UP000270988"/>
    </source>
</evidence>
<evidence type="ECO:0000313" key="3">
    <source>
        <dbReference type="EMBL" id="VEJ28939.1"/>
    </source>
</evidence>
<name>A0A3S4ZKZ7_9MICC</name>
<dbReference type="STRING" id="762948.HMPREF0733_11520"/>
<feature type="domain" description="RNA-binding S4" evidence="2">
    <location>
        <begin position="21"/>
        <end position="79"/>
    </location>
</feature>
<dbReference type="AlphaFoldDB" id="A0A3S4ZKZ7"/>
<proteinExistence type="predicted"/>
<dbReference type="CDD" id="cd00165">
    <property type="entry name" value="S4"/>
    <property type="match status" value="1"/>
</dbReference>
<protein>
    <submittedName>
        <fullName evidence="3">Ribosome-associated protein</fullName>
    </submittedName>
</protein>
<evidence type="ECO:0000256" key="1">
    <source>
        <dbReference type="PROSITE-ProRule" id="PRU00182"/>
    </source>
</evidence>